<evidence type="ECO:0000256" key="5">
    <source>
        <dbReference type="SAM" id="SignalP"/>
    </source>
</evidence>
<feature type="compositionally biased region" description="Polar residues" evidence="4">
    <location>
        <begin position="31"/>
        <end position="41"/>
    </location>
</feature>
<dbReference type="AlphaFoldDB" id="A0A1D1XJI2"/>
<protein>
    <submittedName>
        <fullName evidence="6">CLAVATA3/ESR (CLE)-related protein 9</fullName>
    </submittedName>
</protein>
<feature type="region of interest" description="Disordered" evidence="4">
    <location>
        <begin position="30"/>
        <end position="104"/>
    </location>
</feature>
<accession>A0A1D1XJI2</accession>
<name>A0A1D1XJI2_9ARAE</name>
<evidence type="ECO:0000256" key="1">
    <source>
        <dbReference type="ARBA" id="ARBA00005416"/>
    </source>
</evidence>
<evidence type="ECO:0000256" key="4">
    <source>
        <dbReference type="SAM" id="MobiDB-lite"/>
    </source>
</evidence>
<gene>
    <name evidence="6" type="primary">CLE9</name>
    <name evidence="6" type="ORF">g.21468</name>
</gene>
<dbReference type="InterPro" id="IPR039618">
    <property type="entry name" value="CLE9-13"/>
</dbReference>
<keyword evidence="5" id="KW-0732">Signal</keyword>
<comment type="similarity">
    <text evidence="1">Belongs to the CLV3/ESR signal peptide family.</text>
</comment>
<dbReference type="GO" id="GO:0030154">
    <property type="term" value="P:cell differentiation"/>
    <property type="evidence" value="ECO:0007669"/>
    <property type="project" value="UniProtKB-KW"/>
</dbReference>
<keyword evidence="3" id="KW-0221">Differentiation</keyword>
<dbReference type="PANTHER" id="PTHR34359:SF5">
    <property type="entry name" value="CLAVATA3_ESR (CLE)-RELATED PROTEIN 9"/>
    <property type="match status" value="1"/>
</dbReference>
<proteinExistence type="inferred from homology"/>
<keyword evidence="2" id="KW-0217">Developmental protein</keyword>
<organism evidence="6">
    <name type="scientific">Anthurium amnicola</name>
    <dbReference type="NCBI Taxonomy" id="1678845"/>
    <lineage>
        <taxon>Eukaryota</taxon>
        <taxon>Viridiplantae</taxon>
        <taxon>Streptophyta</taxon>
        <taxon>Embryophyta</taxon>
        <taxon>Tracheophyta</taxon>
        <taxon>Spermatophyta</taxon>
        <taxon>Magnoliopsida</taxon>
        <taxon>Liliopsida</taxon>
        <taxon>Araceae</taxon>
        <taxon>Pothoideae</taxon>
        <taxon>Potheae</taxon>
        <taxon>Anthurium</taxon>
    </lineage>
</organism>
<dbReference type="EMBL" id="GDJX01025465">
    <property type="protein sequence ID" value="JAT42471.1"/>
    <property type="molecule type" value="Transcribed_RNA"/>
</dbReference>
<feature type="chain" id="PRO_5008899505" evidence="5">
    <location>
        <begin position="30"/>
        <end position="104"/>
    </location>
</feature>
<evidence type="ECO:0000256" key="2">
    <source>
        <dbReference type="ARBA" id="ARBA00022473"/>
    </source>
</evidence>
<feature type="signal peptide" evidence="5">
    <location>
        <begin position="1"/>
        <end position="29"/>
    </location>
</feature>
<evidence type="ECO:0000256" key="3">
    <source>
        <dbReference type="ARBA" id="ARBA00022782"/>
    </source>
</evidence>
<sequence>MASAHIPTAEPPLWTLALVAILLSAAAMSAQVSEASSQVEPSATLRRCHRQDRDPRPAPPSWCIHIARNPPRQPPPPPDAAEEIDPLYGDVKRLVPSGPNPLHN</sequence>
<reference evidence="6" key="1">
    <citation type="submission" date="2015-07" db="EMBL/GenBank/DDBJ databases">
        <title>Transcriptome Assembly of Anthurium amnicola.</title>
        <authorList>
            <person name="Suzuki J."/>
        </authorList>
    </citation>
    <scope>NUCLEOTIDE SEQUENCE</scope>
</reference>
<dbReference type="PANTHER" id="PTHR34359">
    <property type="entry name" value="CLAVATA3/ESR (CLE)-RELATED PROTEIN 10"/>
    <property type="match status" value="1"/>
</dbReference>
<evidence type="ECO:0000313" key="6">
    <source>
        <dbReference type="EMBL" id="JAT42471.1"/>
    </source>
</evidence>